<gene>
    <name evidence="2" type="ORF">TNCV_4301231</name>
</gene>
<protein>
    <submittedName>
        <fullName evidence="2">Uncharacterized protein</fullName>
    </submittedName>
</protein>
<feature type="region of interest" description="Disordered" evidence="1">
    <location>
        <begin position="16"/>
        <end position="53"/>
    </location>
</feature>
<evidence type="ECO:0000313" key="2">
    <source>
        <dbReference type="EMBL" id="GFX98947.1"/>
    </source>
</evidence>
<accession>A0A8X6RTT5</accession>
<evidence type="ECO:0000256" key="1">
    <source>
        <dbReference type="SAM" id="MobiDB-lite"/>
    </source>
</evidence>
<dbReference type="AlphaFoldDB" id="A0A8X6RTT5"/>
<reference evidence="2" key="1">
    <citation type="submission" date="2020-08" db="EMBL/GenBank/DDBJ databases">
        <title>Multicomponent nature underlies the extraordinary mechanical properties of spider dragline silk.</title>
        <authorList>
            <person name="Kono N."/>
            <person name="Nakamura H."/>
            <person name="Mori M."/>
            <person name="Yoshida Y."/>
            <person name="Ohtoshi R."/>
            <person name="Malay A.D."/>
            <person name="Moran D.A.P."/>
            <person name="Tomita M."/>
            <person name="Numata K."/>
            <person name="Arakawa K."/>
        </authorList>
    </citation>
    <scope>NUCLEOTIDE SEQUENCE</scope>
</reference>
<proteinExistence type="predicted"/>
<dbReference type="EMBL" id="BMAU01021204">
    <property type="protein sequence ID" value="GFX98947.1"/>
    <property type="molecule type" value="Genomic_DNA"/>
</dbReference>
<dbReference type="Proteomes" id="UP000887159">
    <property type="component" value="Unassembled WGS sequence"/>
</dbReference>
<feature type="compositionally biased region" description="Basic and acidic residues" evidence="1">
    <location>
        <begin position="21"/>
        <end position="32"/>
    </location>
</feature>
<organism evidence="2 3">
    <name type="scientific">Trichonephila clavipes</name>
    <name type="common">Golden silk orbweaver</name>
    <name type="synonym">Nephila clavipes</name>
    <dbReference type="NCBI Taxonomy" id="2585209"/>
    <lineage>
        <taxon>Eukaryota</taxon>
        <taxon>Metazoa</taxon>
        <taxon>Ecdysozoa</taxon>
        <taxon>Arthropoda</taxon>
        <taxon>Chelicerata</taxon>
        <taxon>Arachnida</taxon>
        <taxon>Araneae</taxon>
        <taxon>Araneomorphae</taxon>
        <taxon>Entelegynae</taxon>
        <taxon>Araneoidea</taxon>
        <taxon>Nephilidae</taxon>
        <taxon>Trichonephila</taxon>
    </lineage>
</organism>
<sequence length="68" mass="7939">MDKCVQMLDKELLRLGPDGPVEEKDIREEPRLGWRKSKKPCPGSRKHERRALVGTDWKSAKKKILVRD</sequence>
<comment type="caution">
    <text evidence="2">The sequence shown here is derived from an EMBL/GenBank/DDBJ whole genome shotgun (WGS) entry which is preliminary data.</text>
</comment>
<evidence type="ECO:0000313" key="3">
    <source>
        <dbReference type="Proteomes" id="UP000887159"/>
    </source>
</evidence>
<feature type="compositionally biased region" description="Basic residues" evidence="1">
    <location>
        <begin position="33"/>
        <end position="49"/>
    </location>
</feature>
<keyword evidence="3" id="KW-1185">Reference proteome</keyword>
<name>A0A8X6RTT5_TRICX</name>